<organism evidence="1">
    <name type="scientific">marine sediment metagenome</name>
    <dbReference type="NCBI Taxonomy" id="412755"/>
    <lineage>
        <taxon>unclassified sequences</taxon>
        <taxon>metagenomes</taxon>
        <taxon>ecological metagenomes</taxon>
    </lineage>
</organism>
<protein>
    <submittedName>
        <fullName evidence="1">Uncharacterized protein</fullName>
    </submittedName>
</protein>
<reference evidence="1" key="1">
    <citation type="journal article" date="2015" name="Nature">
        <title>Complex archaea that bridge the gap between prokaryotes and eukaryotes.</title>
        <authorList>
            <person name="Spang A."/>
            <person name="Saw J.H."/>
            <person name="Jorgensen S.L."/>
            <person name="Zaremba-Niedzwiedzka K."/>
            <person name="Martijn J."/>
            <person name="Lind A.E."/>
            <person name="van Eijk R."/>
            <person name="Schleper C."/>
            <person name="Guy L."/>
            <person name="Ettema T.J."/>
        </authorList>
    </citation>
    <scope>NUCLEOTIDE SEQUENCE</scope>
</reference>
<sequence>MTDDMSDYNITSVELKVIFNASVETTSGNGLDGVDVLPSEAATDQFGIGDFVSFYVLISDIEFKNPYIVAFNRTTDLGRDSNPTVDNITDSLIYTYDESVIITALNSAFEKDSTHSNFTITLGIDIYCEDNWINDRDVFNYLYFKDFNFTFTYEKKIDKFSSLSWY</sequence>
<accession>A0A0F8WMS4</accession>
<dbReference type="AlphaFoldDB" id="A0A0F8WMS4"/>
<evidence type="ECO:0000313" key="1">
    <source>
        <dbReference type="EMBL" id="KKK57983.1"/>
    </source>
</evidence>
<dbReference type="EMBL" id="LAZR01064204">
    <property type="protein sequence ID" value="KKK57983.1"/>
    <property type="molecule type" value="Genomic_DNA"/>
</dbReference>
<feature type="non-terminal residue" evidence="1">
    <location>
        <position position="166"/>
    </location>
</feature>
<comment type="caution">
    <text evidence="1">The sequence shown here is derived from an EMBL/GenBank/DDBJ whole genome shotgun (WGS) entry which is preliminary data.</text>
</comment>
<name>A0A0F8WMS4_9ZZZZ</name>
<gene>
    <name evidence="1" type="ORF">LCGC14_3049010</name>
</gene>
<proteinExistence type="predicted"/>